<evidence type="ECO:0000259" key="2">
    <source>
        <dbReference type="Pfam" id="PF17775"/>
    </source>
</evidence>
<evidence type="ECO:0000256" key="1">
    <source>
        <dbReference type="HAMAP-Rule" id="MF_00612"/>
    </source>
</evidence>
<sequence length="151" mass="16681">MPMPTSSSGACPCGGASLATCCGPFLAGASLPPTAEALMRSRYTAHVLRDEAYLRATWHPSTRPVDAILEPGARLHWLGLDIKSALRLRQRKAELADQPNSDTVEFVARYKTGGRAHRLHERSRFLREPDPGLGGTPRWFYLDGTFPKQEH</sequence>
<dbReference type="PANTHER" id="PTHR33747:SF1">
    <property type="entry name" value="ADENYLATE CYCLASE-ASSOCIATED CAP C-TERMINAL DOMAIN-CONTAINING PROTEIN"/>
    <property type="match status" value="1"/>
</dbReference>
<dbReference type="Pfam" id="PF17775">
    <property type="entry name" value="YchJ_M-like"/>
    <property type="match status" value="1"/>
</dbReference>
<dbReference type="PANTHER" id="PTHR33747">
    <property type="entry name" value="UPF0225 PROTEIN SCO1677"/>
    <property type="match status" value="1"/>
</dbReference>
<dbReference type="InterPro" id="IPR048469">
    <property type="entry name" value="YchJ-like_M"/>
</dbReference>
<comment type="caution">
    <text evidence="3">The sequence shown here is derived from an EMBL/GenBank/DDBJ whole genome shotgun (WGS) entry which is preliminary data.</text>
</comment>
<dbReference type="SUPFAM" id="SSF54427">
    <property type="entry name" value="NTF2-like"/>
    <property type="match status" value="1"/>
</dbReference>
<accession>A0ABW0PE52</accession>
<dbReference type="Proteomes" id="UP001596031">
    <property type="component" value="Unassembled WGS sequence"/>
</dbReference>
<evidence type="ECO:0000313" key="4">
    <source>
        <dbReference type="Proteomes" id="UP001596031"/>
    </source>
</evidence>
<reference evidence="4" key="1">
    <citation type="journal article" date="2019" name="Int. J. Syst. Evol. Microbiol.">
        <title>The Global Catalogue of Microorganisms (GCM) 10K type strain sequencing project: providing services to taxonomists for standard genome sequencing and annotation.</title>
        <authorList>
            <consortium name="The Broad Institute Genomics Platform"/>
            <consortium name="The Broad Institute Genome Sequencing Center for Infectious Disease"/>
            <person name="Wu L."/>
            <person name="Ma J."/>
        </authorList>
    </citation>
    <scope>NUCLEOTIDE SEQUENCE [LARGE SCALE GENOMIC DNA]</scope>
    <source>
        <strain evidence="4">CCUG 38813</strain>
    </source>
</reference>
<evidence type="ECO:0000313" key="3">
    <source>
        <dbReference type="EMBL" id="MFC5510720.1"/>
    </source>
</evidence>
<dbReference type="RefSeq" id="WP_379718279.1">
    <property type="nucleotide sequence ID" value="NZ_JBHSMS010000023.1"/>
</dbReference>
<dbReference type="EMBL" id="JBHSMS010000023">
    <property type="protein sequence ID" value="MFC5510720.1"/>
    <property type="molecule type" value="Genomic_DNA"/>
</dbReference>
<dbReference type="HAMAP" id="MF_00612">
    <property type="entry name" value="UPF0225"/>
    <property type="match status" value="1"/>
</dbReference>
<keyword evidence="4" id="KW-1185">Reference proteome</keyword>
<dbReference type="InterPro" id="IPR032710">
    <property type="entry name" value="NTF2-like_dom_sf"/>
</dbReference>
<proteinExistence type="inferred from homology"/>
<dbReference type="Gene3D" id="3.10.450.50">
    <property type="match status" value="1"/>
</dbReference>
<organism evidence="3 4">
    <name type="scientific">Massilia jejuensis</name>
    <dbReference type="NCBI Taxonomy" id="648894"/>
    <lineage>
        <taxon>Bacteria</taxon>
        <taxon>Pseudomonadati</taxon>
        <taxon>Pseudomonadota</taxon>
        <taxon>Betaproteobacteria</taxon>
        <taxon>Burkholderiales</taxon>
        <taxon>Oxalobacteraceae</taxon>
        <taxon>Telluria group</taxon>
        <taxon>Massilia</taxon>
    </lineage>
</organism>
<feature type="domain" description="YchJ-like middle NTF2-like" evidence="2">
    <location>
        <begin position="34"/>
        <end position="144"/>
    </location>
</feature>
<name>A0ABW0PE52_9BURK</name>
<comment type="similarity">
    <text evidence="1">Belongs to the UPF0225 family.</text>
</comment>
<gene>
    <name evidence="3" type="ORF">ACFPOU_06250</name>
</gene>
<dbReference type="InterPro" id="IPR023006">
    <property type="entry name" value="YchJ-like"/>
</dbReference>
<protein>
    <recommendedName>
        <fullName evidence="1">UPF0225 protein ACFPOU_06250</fullName>
    </recommendedName>
</protein>